<comment type="caution">
    <text evidence="4">The sequence shown here is derived from an EMBL/GenBank/DDBJ whole genome shotgun (WGS) entry which is preliminary data.</text>
</comment>
<dbReference type="EMBL" id="QKQP01000001">
    <property type="protein sequence ID" value="PZD82021.1"/>
    <property type="molecule type" value="Genomic_DNA"/>
</dbReference>
<proteinExistence type="predicted"/>
<accession>A0A2W1KRU3</accession>
<feature type="DNA-binding region" description="H-T-H motif" evidence="2">
    <location>
        <begin position="36"/>
        <end position="55"/>
    </location>
</feature>
<name>A0A2W1KRU3_ACIFR</name>
<dbReference type="Pfam" id="PF17929">
    <property type="entry name" value="TetR_C_34"/>
    <property type="match status" value="1"/>
</dbReference>
<dbReference type="OrthoDB" id="63332at2"/>
<evidence type="ECO:0000256" key="2">
    <source>
        <dbReference type="PROSITE-ProRule" id="PRU00335"/>
    </source>
</evidence>
<sequence>MQKTRKARAAPDKQERRESILKAAEDVLPLGGPLPLIASISAAAHLTQGALYRYFSSKEEIYATLLEREMGFLLEHIKQLIAVHYGSPAAIADGVADGITRYCLEHTKTFYLASLSPAILEANTQEAFARQLKRELATEVRTIATALVEAIPSLHFASAVDLLLTSHALIIGLWQVAYPPAVIERILQEEETKVLRIDLDNTLSTALHSLWRGWIYE</sequence>
<evidence type="ECO:0000313" key="5">
    <source>
        <dbReference type="Proteomes" id="UP000248886"/>
    </source>
</evidence>
<dbReference type="Proteomes" id="UP000248886">
    <property type="component" value="Unassembled WGS sequence"/>
</dbReference>
<dbReference type="InterPro" id="IPR009057">
    <property type="entry name" value="Homeodomain-like_sf"/>
</dbReference>
<evidence type="ECO:0000313" key="4">
    <source>
        <dbReference type="EMBL" id="PZD82021.1"/>
    </source>
</evidence>
<dbReference type="PRINTS" id="PR00455">
    <property type="entry name" value="HTHTETR"/>
</dbReference>
<reference evidence="4 5" key="1">
    <citation type="submission" date="2018-06" db="EMBL/GenBank/DDBJ databases">
        <title>Draft sequence of Acidithiobacillus ferrooxidans CCM 4253.</title>
        <authorList>
            <person name="Moya-Beltran A."/>
            <person name="Castro M."/>
            <person name="Covarrubias P.C."/>
            <person name="Issotta F."/>
            <person name="Janiczek O."/>
            <person name="Mandl M."/>
            <person name="Kucera J."/>
            <person name="Quatrini R."/>
        </authorList>
    </citation>
    <scope>NUCLEOTIDE SEQUENCE [LARGE SCALE GENOMIC DNA]</scope>
    <source>
        <strain evidence="4 5">CCM 4253</strain>
    </source>
</reference>
<dbReference type="GO" id="GO:0003677">
    <property type="term" value="F:DNA binding"/>
    <property type="evidence" value="ECO:0007669"/>
    <property type="project" value="UniProtKB-UniRule"/>
</dbReference>
<keyword evidence="1 2" id="KW-0238">DNA-binding</keyword>
<dbReference type="AlphaFoldDB" id="A0A2W1KRU3"/>
<feature type="domain" description="HTH tetR-type" evidence="3">
    <location>
        <begin position="14"/>
        <end position="73"/>
    </location>
</feature>
<dbReference type="SUPFAM" id="SSF46689">
    <property type="entry name" value="Homeodomain-like"/>
    <property type="match status" value="1"/>
</dbReference>
<dbReference type="InterPro" id="IPR041483">
    <property type="entry name" value="TetR_C_34"/>
</dbReference>
<dbReference type="InterPro" id="IPR001647">
    <property type="entry name" value="HTH_TetR"/>
</dbReference>
<dbReference type="Gene3D" id="1.10.357.10">
    <property type="entry name" value="Tetracycline Repressor, domain 2"/>
    <property type="match status" value="1"/>
</dbReference>
<dbReference type="PROSITE" id="PS50977">
    <property type="entry name" value="HTH_TETR_2"/>
    <property type="match status" value="1"/>
</dbReference>
<evidence type="ECO:0000259" key="3">
    <source>
        <dbReference type="PROSITE" id="PS50977"/>
    </source>
</evidence>
<gene>
    <name evidence="4" type="ORF">DN052_02895</name>
</gene>
<dbReference type="RefSeq" id="WP_054608848.1">
    <property type="nucleotide sequence ID" value="NZ_AP025160.1"/>
</dbReference>
<dbReference type="Pfam" id="PF00440">
    <property type="entry name" value="TetR_N"/>
    <property type="match status" value="1"/>
</dbReference>
<organism evidence="4 5">
    <name type="scientific">Acidithiobacillus ferrooxidans</name>
    <name type="common">Thiobacillus ferrooxidans</name>
    <dbReference type="NCBI Taxonomy" id="920"/>
    <lineage>
        <taxon>Bacteria</taxon>
        <taxon>Pseudomonadati</taxon>
        <taxon>Pseudomonadota</taxon>
        <taxon>Acidithiobacillia</taxon>
        <taxon>Acidithiobacillales</taxon>
        <taxon>Acidithiobacillaceae</taxon>
        <taxon>Acidithiobacillus</taxon>
    </lineage>
</organism>
<protein>
    <submittedName>
        <fullName evidence="4">TetR/AcrR family transcriptional regulator</fullName>
    </submittedName>
</protein>
<evidence type="ECO:0000256" key="1">
    <source>
        <dbReference type="ARBA" id="ARBA00023125"/>
    </source>
</evidence>